<dbReference type="OrthoDB" id="9809280at2"/>
<evidence type="ECO:0000256" key="6">
    <source>
        <dbReference type="ARBA" id="ARBA00019425"/>
    </source>
</evidence>
<evidence type="ECO:0000313" key="17">
    <source>
        <dbReference type="EMBL" id="RIJ24132.1"/>
    </source>
</evidence>
<evidence type="ECO:0000256" key="9">
    <source>
        <dbReference type="ARBA" id="ARBA00022617"/>
    </source>
</evidence>
<dbReference type="UniPathway" id="UPA00223"/>
<keyword evidence="9" id="KW-0349">Heme</keyword>
<reference evidence="17 18" key="1">
    <citation type="submission" date="2018-08" db="EMBL/GenBank/DDBJ databases">
        <title>Henriciella mobilis sp. nov., isolated from seawater.</title>
        <authorList>
            <person name="Cheng H."/>
            <person name="Wu Y.-H."/>
            <person name="Xu X.-W."/>
            <person name="Guo L.-L."/>
        </authorList>
    </citation>
    <scope>NUCLEOTIDE SEQUENCE [LARGE SCALE GENOMIC DNA]</scope>
    <source>
        <strain evidence="17 18">CCUG66934</strain>
    </source>
</reference>
<evidence type="ECO:0000256" key="11">
    <source>
        <dbReference type="ARBA" id="ARBA00022723"/>
    </source>
</evidence>
<feature type="transmembrane region" description="Helical" evidence="16">
    <location>
        <begin position="102"/>
        <end position="126"/>
    </location>
</feature>
<accession>A0A399R335</accession>
<evidence type="ECO:0000256" key="10">
    <source>
        <dbReference type="ARBA" id="ARBA00022692"/>
    </source>
</evidence>
<name>A0A399R335_9PROT</name>
<organism evidence="17 18">
    <name type="scientific">Henriciella barbarensis</name>
    <dbReference type="NCBI Taxonomy" id="86342"/>
    <lineage>
        <taxon>Bacteria</taxon>
        <taxon>Pseudomonadati</taxon>
        <taxon>Pseudomonadota</taxon>
        <taxon>Alphaproteobacteria</taxon>
        <taxon>Hyphomonadales</taxon>
        <taxon>Hyphomonadaceae</taxon>
        <taxon>Henriciella</taxon>
    </lineage>
</organism>
<keyword evidence="13 16" id="KW-1133">Transmembrane helix</keyword>
<evidence type="ECO:0000256" key="16">
    <source>
        <dbReference type="SAM" id="Phobius"/>
    </source>
</evidence>
<keyword evidence="7" id="KW-0813">Transport</keyword>
<dbReference type="Pfam" id="PF01127">
    <property type="entry name" value="Sdh_cyt"/>
    <property type="match status" value="1"/>
</dbReference>
<comment type="subcellular location">
    <subcellularLocation>
        <location evidence="3">Membrane</location>
        <topology evidence="3">Multi-pass membrane protein</topology>
    </subcellularLocation>
</comment>
<evidence type="ECO:0000256" key="7">
    <source>
        <dbReference type="ARBA" id="ARBA00022448"/>
    </source>
</evidence>
<dbReference type="Gene3D" id="1.20.1300.10">
    <property type="entry name" value="Fumarate reductase/succinate dehydrogenase, transmembrane subunit"/>
    <property type="match status" value="1"/>
</dbReference>
<dbReference type="NCBIfam" id="TIGR02968">
    <property type="entry name" value="succ_dehyd_anc"/>
    <property type="match status" value="1"/>
</dbReference>
<keyword evidence="12" id="KW-0249">Electron transport</keyword>
<keyword evidence="10 16" id="KW-0812">Transmembrane</keyword>
<feature type="transmembrane region" description="Helical" evidence="16">
    <location>
        <begin position="62"/>
        <end position="81"/>
    </location>
</feature>
<dbReference type="SUPFAM" id="SSF81343">
    <property type="entry name" value="Fumarate reductase respiratory complex transmembrane subunits"/>
    <property type="match status" value="1"/>
</dbReference>
<comment type="pathway">
    <text evidence="4">Carbohydrate metabolism; tricarboxylic acid cycle.</text>
</comment>
<evidence type="ECO:0000256" key="1">
    <source>
        <dbReference type="ARBA" id="ARBA00001971"/>
    </source>
</evidence>
<keyword evidence="15 16" id="KW-0472">Membrane</keyword>
<keyword evidence="11" id="KW-0479">Metal-binding</keyword>
<evidence type="ECO:0000256" key="5">
    <source>
        <dbReference type="ARBA" id="ARBA00011558"/>
    </source>
</evidence>
<dbReference type="Proteomes" id="UP000265431">
    <property type="component" value="Unassembled WGS sequence"/>
</dbReference>
<comment type="subunit">
    <text evidence="5">Part of an enzyme complex containing four subunits: a flavoprotein, an iron-sulfur protein, plus two membrane-anchoring proteins, SdhC and SdhD.</text>
</comment>
<evidence type="ECO:0000256" key="13">
    <source>
        <dbReference type="ARBA" id="ARBA00022989"/>
    </source>
</evidence>
<keyword evidence="14" id="KW-0408">Iron</keyword>
<dbReference type="AlphaFoldDB" id="A0A399R335"/>
<dbReference type="CDD" id="cd03495">
    <property type="entry name" value="SQR_TypeC_SdhD_like"/>
    <property type="match status" value="1"/>
</dbReference>
<gene>
    <name evidence="17" type="primary">sdhD</name>
    <name evidence="17" type="ORF">D1224_07790</name>
</gene>
<evidence type="ECO:0000313" key="18">
    <source>
        <dbReference type="Proteomes" id="UP000265431"/>
    </source>
</evidence>
<evidence type="ECO:0000256" key="3">
    <source>
        <dbReference type="ARBA" id="ARBA00004141"/>
    </source>
</evidence>
<evidence type="ECO:0000256" key="15">
    <source>
        <dbReference type="ARBA" id="ARBA00023136"/>
    </source>
</evidence>
<proteinExistence type="predicted"/>
<dbReference type="GO" id="GO:0020037">
    <property type="term" value="F:heme binding"/>
    <property type="evidence" value="ECO:0007669"/>
    <property type="project" value="InterPro"/>
</dbReference>
<dbReference type="InterPro" id="IPR000701">
    <property type="entry name" value="SuccDH_FuR_B_TM-su"/>
</dbReference>
<dbReference type="RefSeq" id="WP_119379321.1">
    <property type="nucleotide sequence ID" value="NZ_QWGB01000005.1"/>
</dbReference>
<comment type="function">
    <text evidence="2">Membrane-anchoring subunit of succinate dehydrogenase (SDH).</text>
</comment>
<protein>
    <recommendedName>
        <fullName evidence="6">Succinate dehydrogenase hydrophobic membrane anchor subunit</fullName>
    </recommendedName>
</protein>
<comment type="caution">
    <text evidence="17">The sequence shown here is derived from an EMBL/GenBank/DDBJ whole genome shotgun (WGS) entry which is preliminary data.</text>
</comment>
<dbReference type="EMBL" id="QWGB01000005">
    <property type="protein sequence ID" value="RIJ24132.1"/>
    <property type="molecule type" value="Genomic_DNA"/>
</dbReference>
<dbReference type="GO" id="GO:0016020">
    <property type="term" value="C:membrane"/>
    <property type="evidence" value="ECO:0007669"/>
    <property type="project" value="UniProtKB-SubCell"/>
</dbReference>
<feature type="transmembrane region" description="Helical" evidence="16">
    <location>
        <begin position="30"/>
        <end position="50"/>
    </location>
</feature>
<evidence type="ECO:0000256" key="4">
    <source>
        <dbReference type="ARBA" id="ARBA00005163"/>
    </source>
</evidence>
<comment type="cofactor">
    <cofactor evidence="1">
        <name>heme</name>
        <dbReference type="ChEBI" id="CHEBI:30413"/>
    </cofactor>
</comment>
<sequence length="130" mass="13943">MSTDFKTPTGAVRGLGAARAGTGHHIKQRVSAIALLFLVPWFLYAVIAASRGGFDGATAWLAQPWNAILMILTLGAAFYHMRLGIQVIIEDYIHKAGMKQGLLILNTFVCVGLFTATALSVLKVWISAGL</sequence>
<evidence type="ECO:0000256" key="14">
    <source>
        <dbReference type="ARBA" id="ARBA00023004"/>
    </source>
</evidence>
<evidence type="ECO:0000256" key="8">
    <source>
        <dbReference type="ARBA" id="ARBA00022532"/>
    </source>
</evidence>
<evidence type="ECO:0000256" key="12">
    <source>
        <dbReference type="ARBA" id="ARBA00022982"/>
    </source>
</evidence>
<dbReference type="GO" id="GO:0046872">
    <property type="term" value="F:metal ion binding"/>
    <property type="evidence" value="ECO:0007669"/>
    <property type="project" value="UniProtKB-KW"/>
</dbReference>
<keyword evidence="8" id="KW-0816">Tricarboxylic acid cycle</keyword>
<dbReference type="InterPro" id="IPR014312">
    <property type="entry name" value="Succ_DH_anchor"/>
</dbReference>
<dbReference type="GO" id="GO:0006099">
    <property type="term" value="P:tricarboxylic acid cycle"/>
    <property type="evidence" value="ECO:0007669"/>
    <property type="project" value="UniProtKB-UniPathway"/>
</dbReference>
<evidence type="ECO:0000256" key="2">
    <source>
        <dbReference type="ARBA" id="ARBA00004050"/>
    </source>
</evidence>
<dbReference type="InterPro" id="IPR034804">
    <property type="entry name" value="SQR/QFR_C/D"/>
</dbReference>
<keyword evidence="18" id="KW-1185">Reference proteome</keyword>